<dbReference type="STRING" id="105231.A0A1Y1IJB5"/>
<feature type="compositionally biased region" description="Basic and acidic residues" evidence="10">
    <location>
        <begin position="843"/>
        <end position="852"/>
    </location>
</feature>
<feature type="topological domain" description="Cytoplasmic" evidence="9">
    <location>
        <begin position="1"/>
        <end position="704"/>
    </location>
</feature>
<evidence type="ECO:0000256" key="8">
    <source>
        <dbReference type="ARBA" id="ARBA00023136"/>
    </source>
</evidence>
<dbReference type="GO" id="GO:0005525">
    <property type="term" value="F:GTP binding"/>
    <property type="evidence" value="ECO:0007669"/>
    <property type="project" value="UniProtKB-UniRule"/>
</dbReference>
<accession>A0A1Y1IJB5</accession>
<feature type="domain" description="GB1/RHD3-type G" evidence="11">
    <location>
        <begin position="35"/>
        <end position="250"/>
    </location>
</feature>
<dbReference type="PROSITE" id="PS51715">
    <property type="entry name" value="G_GB1_RHD3"/>
    <property type="match status" value="1"/>
</dbReference>
<organism evidence="12 13">
    <name type="scientific">Klebsormidium nitens</name>
    <name type="common">Green alga</name>
    <name type="synonym">Ulothrix nitens</name>
    <dbReference type="NCBI Taxonomy" id="105231"/>
    <lineage>
        <taxon>Eukaryota</taxon>
        <taxon>Viridiplantae</taxon>
        <taxon>Streptophyta</taxon>
        <taxon>Klebsormidiophyceae</taxon>
        <taxon>Klebsormidiales</taxon>
        <taxon>Klebsormidiaceae</taxon>
        <taxon>Klebsormidium</taxon>
    </lineage>
</organism>
<dbReference type="CDD" id="cd01851">
    <property type="entry name" value="GBP"/>
    <property type="match status" value="1"/>
</dbReference>
<dbReference type="Pfam" id="PF05879">
    <property type="entry name" value="RHD3_GTPase"/>
    <property type="match status" value="1"/>
</dbReference>
<dbReference type="PANTHER" id="PTHR45923">
    <property type="entry name" value="PROTEIN SEY1"/>
    <property type="match status" value="1"/>
</dbReference>
<sequence>MNGALQQIQLIDGEGNYNLTGIESFARRVKLAECGLSYAVIAIMGPQSSGKSTLLNHLFGTKFVEMDALRGRSQTTKGVWLARAPNVEPTTLVMDLEGTDGRERGEDDTTFEKQSSLFALAVADVLLINMWCHDIGREHAANKPLLKIVFQMMMRLFTPRKTKLLFIIRDKTKTPLETLEPILREDIHKIWDSLPKPNKEKEVLFEDFFQIEVVALSNFEEKEEQFRDQVAELRGRFQNSIAPGGIAGDRRGVVPGTALALSMQEMWKVIKDNKDLDLPAHKIMVATVRCEEIAAEKIAELKSNQHWLELERKTQLGPVAGFGKQAGDLLKAVLTGYDTEAAFFDESVRAEKRKGLFTSAVGVIHESFTTLLGHRRAEALDKFKAELAASGVPSTSSDGPPSKDADVPGFAEARRRCTENALKAFDKAAADALVSGAGWDYLRTRQKLQRDIDAHATAVRTERLAAIQTKAKDTLQGKLAEPASSLLDAASSETWPGLRELLARETAHAKQELAAAVAGFEVEAEESGALEGALEDAGREAVEKRAKEESTQALIRMKERFNTLFGRDSESMPRTWAGKEDIRAITREARIGALRLLSVLAAVRLDDIDGPDTVAEALETLLEGQEGSMALHPHSEGGSAAGAKEAPSRNALAGATWENIPSSATLLTPSACRSLWRQLKAETEYTISSAIAAQEAHKRNNSWLPPPWAIVAMIVLGFNEFMALVRNPLLLCVVVAAYYVGRALWVQLDASAEFENGLVPGLLSISAKFVPTLLRLLKRLYEDGQHTVQHATGIQMHDFAASNSSTTWEQNGYGDDVSSRATGVASRPVRHRGSAAQSSGMADVRKVQTDSS</sequence>
<evidence type="ECO:0000313" key="13">
    <source>
        <dbReference type="Proteomes" id="UP000054558"/>
    </source>
</evidence>
<dbReference type="InterPro" id="IPR008803">
    <property type="entry name" value="RHD3/Sey1"/>
</dbReference>
<keyword evidence="1 9" id="KW-0812">Transmembrane</keyword>
<dbReference type="GO" id="GO:0005783">
    <property type="term" value="C:endoplasmic reticulum"/>
    <property type="evidence" value="ECO:0000318"/>
    <property type="project" value="GO_Central"/>
</dbReference>
<comment type="function">
    <text evidence="9">Probable GTP-binding protein that may be involved in cell development.</text>
</comment>
<reference evidence="12 13" key="1">
    <citation type="journal article" date="2014" name="Nat. Commun.">
        <title>Klebsormidium flaccidum genome reveals primary factors for plant terrestrial adaptation.</title>
        <authorList>
            <person name="Hori K."/>
            <person name="Maruyama F."/>
            <person name="Fujisawa T."/>
            <person name="Togashi T."/>
            <person name="Yamamoto N."/>
            <person name="Seo M."/>
            <person name="Sato S."/>
            <person name="Yamada T."/>
            <person name="Mori H."/>
            <person name="Tajima N."/>
            <person name="Moriyama T."/>
            <person name="Ikeuchi M."/>
            <person name="Watanabe M."/>
            <person name="Wada H."/>
            <person name="Kobayashi K."/>
            <person name="Saito M."/>
            <person name="Masuda T."/>
            <person name="Sasaki-Sekimoto Y."/>
            <person name="Mashiguchi K."/>
            <person name="Awai K."/>
            <person name="Shimojima M."/>
            <person name="Masuda S."/>
            <person name="Iwai M."/>
            <person name="Nobusawa T."/>
            <person name="Narise T."/>
            <person name="Kondo S."/>
            <person name="Saito H."/>
            <person name="Sato R."/>
            <person name="Murakawa M."/>
            <person name="Ihara Y."/>
            <person name="Oshima-Yamada Y."/>
            <person name="Ohtaka K."/>
            <person name="Satoh M."/>
            <person name="Sonobe K."/>
            <person name="Ishii M."/>
            <person name="Ohtani R."/>
            <person name="Kanamori-Sato M."/>
            <person name="Honoki R."/>
            <person name="Miyazaki D."/>
            <person name="Mochizuki H."/>
            <person name="Umetsu J."/>
            <person name="Higashi K."/>
            <person name="Shibata D."/>
            <person name="Kamiya Y."/>
            <person name="Sato N."/>
            <person name="Nakamura Y."/>
            <person name="Tabata S."/>
            <person name="Ida S."/>
            <person name="Kurokawa K."/>
            <person name="Ohta H."/>
        </authorList>
    </citation>
    <scope>NUCLEOTIDE SEQUENCE [LARGE SCALE GENOMIC DNA]</scope>
    <source>
        <strain evidence="12 13">NIES-2285</strain>
    </source>
</reference>
<feature type="topological domain" description="Cytoplasmic" evidence="9">
    <location>
        <begin position="750"/>
        <end position="852"/>
    </location>
</feature>
<keyword evidence="5 9" id="KW-1133">Transmembrane helix</keyword>
<comment type="subcellular location">
    <subcellularLocation>
        <location evidence="9">Endoplasmic reticulum membrane</location>
        <topology evidence="9">Multi-pass membrane protein</topology>
    </subcellularLocation>
</comment>
<dbReference type="GO" id="GO:0003924">
    <property type="term" value="F:GTPase activity"/>
    <property type="evidence" value="ECO:0000318"/>
    <property type="project" value="GO_Central"/>
</dbReference>
<evidence type="ECO:0000256" key="7">
    <source>
        <dbReference type="ARBA" id="ARBA00023134"/>
    </source>
</evidence>
<evidence type="ECO:0000256" key="6">
    <source>
        <dbReference type="ARBA" id="ARBA00023054"/>
    </source>
</evidence>
<dbReference type="Pfam" id="PF20428">
    <property type="entry name" value="Sey1_3HB"/>
    <property type="match status" value="1"/>
</dbReference>
<evidence type="ECO:0000313" key="12">
    <source>
        <dbReference type="EMBL" id="GAQ90212.1"/>
    </source>
</evidence>
<feature type="binding site" evidence="9">
    <location>
        <begin position="45"/>
        <end position="52"/>
    </location>
    <ligand>
        <name>GTP</name>
        <dbReference type="ChEBI" id="CHEBI:37565"/>
    </ligand>
</feature>
<protein>
    <recommendedName>
        <fullName evidence="9">Protein ROOT HAIR DEFECTIVE 3 homolog</fullName>
        <ecNumber evidence="9">3.6.5.-</ecNumber>
    </recommendedName>
    <alternativeName>
        <fullName evidence="9">Protein SEY1 homolog</fullName>
    </alternativeName>
</protein>
<dbReference type="EMBL" id="DF237563">
    <property type="protein sequence ID" value="GAQ90212.1"/>
    <property type="molecule type" value="Genomic_DNA"/>
</dbReference>
<proteinExistence type="inferred from homology"/>
<name>A0A1Y1IJB5_KLENI</name>
<comment type="similarity">
    <text evidence="9">Belongs to the TRAFAC class dynamin-like GTPase superfamily. GB1/RHD3 GTPase family. RHD3 subfamily.</text>
</comment>
<feature type="region of interest" description="Disordered" evidence="10">
    <location>
        <begin position="810"/>
        <end position="852"/>
    </location>
</feature>
<evidence type="ECO:0000256" key="5">
    <source>
        <dbReference type="ARBA" id="ARBA00022989"/>
    </source>
</evidence>
<keyword evidence="2 9" id="KW-0547">Nucleotide-binding</keyword>
<keyword evidence="13" id="KW-1185">Reference proteome</keyword>
<dbReference type="InterPro" id="IPR030386">
    <property type="entry name" value="G_GB1_RHD3_dom"/>
</dbReference>
<evidence type="ECO:0000256" key="3">
    <source>
        <dbReference type="ARBA" id="ARBA00022801"/>
    </source>
</evidence>
<evidence type="ECO:0000256" key="9">
    <source>
        <dbReference type="HAMAP-Rule" id="MF_03109"/>
    </source>
</evidence>
<keyword evidence="3 9" id="KW-0378">Hydrolase</keyword>
<dbReference type="EC" id="3.6.5.-" evidence="9"/>
<evidence type="ECO:0000256" key="10">
    <source>
        <dbReference type="SAM" id="MobiDB-lite"/>
    </source>
</evidence>
<evidence type="ECO:0000256" key="2">
    <source>
        <dbReference type="ARBA" id="ARBA00022741"/>
    </source>
</evidence>
<keyword evidence="8 9" id="KW-0472">Membrane</keyword>
<evidence type="ECO:0000259" key="11">
    <source>
        <dbReference type="PROSITE" id="PS51715"/>
    </source>
</evidence>
<dbReference type="Proteomes" id="UP000054558">
    <property type="component" value="Unassembled WGS sequence"/>
</dbReference>
<dbReference type="OMA" id="STKMMQN"/>
<keyword evidence="4 9" id="KW-0256">Endoplasmic reticulum</keyword>
<evidence type="ECO:0000256" key="4">
    <source>
        <dbReference type="ARBA" id="ARBA00022824"/>
    </source>
</evidence>
<feature type="topological domain" description="Lumenal" evidence="9">
    <location>
        <begin position="726"/>
        <end position="728"/>
    </location>
</feature>
<dbReference type="GO" id="GO:0016320">
    <property type="term" value="P:endoplasmic reticulum membrane fusion"/>
    <property type="evidence" value="ECO:0000318"/>
    <property type="project" value="GO_Central"/>
</dbReference>
<dbReference type="GO" id="GO:0005789">
    <property type="term" value="C:endoplasmic reticulum membrane"/>
    <property type="evidence" value="ECO:0007669"/>
    <property type="project" value="UniProtKB-SubCell"/>
</dbReference>
<dbReference type="InterPro" id="IPR046758">
    <property type="entry name" value="Sey1/RHD3-like_3HB"/>
</dbReference>
<dbReference type="OrthoDB" id="1597724at2759"/>
<dbReference type="AlphaFoldDB" id="A0A1Y1IJB5"/>
<dbReference type="Gene3D" id="3.40.50.300">
    <property type="entry name" value="P-loop containing nucleotide triphosphate hydrolases"/>
    <property type="match status" value="1"/>
</dbReference>
<dbReference type="InterPro" id="IPR027417">
    <property type="entry name" value="P-loop_NTPase"/>
</dbReference>
<dbReference type="HAMAP" id="MF_03109">
    <property type="entry name" value="Sey1"/>
    <property type="match status" value="1"/>
</dbReference>
<keyword evidence="7 9" id="KW-0342">GTP-binding</keyword>
<keyword evidence="6" id="KW-0175">Coiled coil</keyword>
<dbReference type="SUPFAM" id="SSF52540">
    <property type="entry name" value="P-loop containing nucleoside triphosphate hydrolases"/>
    <property type="match status" value="1"/>
</dbReference>
<evidence type="ECO:0000256" key="1">
    <source>
        <dbReference type="ARBA" id="ARBA00022692"/>
    </source>
</evidence>
<dbReference type="PANTHER" id="PTHR45923:SF2">
    <property type="entry name" value="PROTEIN SEY1"/>
    <property type="match status" value="1"/>
</dbReference>
<gene>
    <name evidence="12" type="ORF">KFL_006140020</name>
</gene>
<dbReference type="FunFam" id="3.40.50.300:FF:002271">
    <property type="entry name" value="Protein ROOT HAIR DEFECTIVE 3 homolog"/>
    <property type="match status" value="1"/>
</dbReference>